<dbReference type="InterPro" id="IPR036048">
    <property type="entry name" value="Interleukin_8-like_sf"/>
</dbReference>
<dbReference type="KEGG" id="pvt:110074599"/>
<name>A0A6J0T0T3_9SAUR</name>
<dbReference type="OrthoDB" id="9906867at2759"/>
<evidence type="ECO:0000256" key="1">
    <source>
        <dbReference type="ARBA" id="ARBA00006894"/>
    </source>
</evidence>
<evidence type="ECO:0000256" key="2">
    <source>
        <dbReference type="ARBA" id="ARBA00022514"/>
    </source>
</evidence>
<gene>
    <name evidence="5" type="primary">LOC110074599</name>
</gene>
<accession>A0A6J0T0T3</accession>
<proteinExistence type="inferred from homology"/>
<keyword evidence="4" id="KW-1185">Reference proteome</keyword>
<dbReference type="GO" id="GO:0006955">
    <property type="term" value="P:immune response"/>
    <property type="evidence" value="ECO:0007669"/>
    <property type="project" value="InterPro"/>
</dbReference>
<organism evidence="4 5">
    <name type="scientific">Pogona vitticeps</name>
    <name type="common">central bearded dragon</name>
    <dbReference type="NCBI Taxonomy" id="103695"/>
    <lineage>
        <taxon>Eukaryota</taxon>
        <taxon>Metazoa</taxon>
        <taxon>Chordata</taxon>
        <taxon>Craniata</taxon>
        <taxon>Vertebrata</taxon>
        <taxon>Euteleostomi</taxon>
        <taxon>Lepidosauria</taxon>
        <taxon>Squamata</taxon>
        <taxon>Bifurcata</taxon>
        <taxon>Unidentata</taxon>
        <taxon>Episquamata</taxon>
        <taxon>Toxicofera</taxon>
        <taxon>Iguania</taxon>
        <taxon>Acrodonta</taxon>
        <taxon>Agamidae</taxon>
        <taxon>Amphibolurinae</taxon>
        <taxon>Pogona</taxon>
    </lineage>
</organism>
<evidence type="ECO:0000313" key="4">
    <source>
        <dbReference type="Proteomes" id="UP001652642"/>
    </source>
</evidence>
<keyword evidence="2" id="KW-0202">Cytokine</keyword>
<dbReference type="GO" id="GO:0008009">
    <property type="term" value="F:chemokine activity"/>
    <property type="evidence" value="ECO:0007669"/>
    <property type="project" value="InterPro"/>
</dbReference>
<dbReference type="Gene3D" id="2.40.50.40">
    <property type="match status" value="1"/>
</dbReference>
<comment type="similarity">
    <text evidence="1">Belongs to the intercrine gamma family.</text>
</comment>
<dbReference type="SUPFAM" id="SSF54117">
    <property type="entry name" value="Interleukin 8-like chemokines"/>
    <property type="match status" value="1"/>
</dbReference>
<evidence type="ECO:0000259" key="3">
    <source>
        <dbReference type="SMART" id="SM00199"/>
    </source>
</evidence>
<dbReference type="GeneID" id="110074599"/>
<dbReference type="InParanoid" id="A0A6J0T0T3"/>
<dbReference type="RefSeq" id="XP_020640580.1">
    <property type="nucleotide sequence ID" value="XM_020784921.2"/>
</dbReference>
<dbReference type="Proteomes" id="UP001652642">
    <property type="component" value="Chromosome 3"/>
</dbReference>
<protein>
    <submittedName>
        <fullName evidence="5">Lymphotactin-like</fullName>
    </submittedName>
</protein>
<dbReference type="Pfam" id="PF00048">
    <property type="entry name" value="IL8"/>
    <property type="match status" value="1"/>
</dbReference>
<evidence type="ECO:0000313" key="5">
    <source>
        <dbReference type="RefSeq" id="XP_020640580.1"/>
    </source>
</evidence>
<feature type="domain" description="Chemokine interleukin-8-like" evidence="3">
    <location>
        <begin position="32"/>
        <end position="88"/>
    </location>
</feature>
<dbReference type="SMART" id="SM00199">
    <property type="entry name" value="SCY"/>
    <property type="match status" value="1"/>
</dbReference>
<sequence>MKFYVAAILAIAFLENFKVHIIRETVGSQTMALSSCVDLRPTEINIRRISGYEKQNRPIKAVIFITKTGVKVCVPHNLPWVKRTINKLDQKKARKQTRPTVTPRAS</sequence>
<reference evidence="5" key="1">
    <citation type="submission" date="2025-08" db="UniProtKB">
        <authorList>
            <consortium name="RefSeq"/>
        </authorList>
    </citation>
    <scope>IDENTIFICATION</scope>
</reference>
<dbReference type="GO" id="GO:0005615">
    <property type="term" value="C:extracellular space"/>
    <property type="evidence" value="ECO:0007669"/>
    <property type="project" value="UniProtKB-KW"/>
</dbReference>
<dbReference type="InterPro" id="IPR008105">
    <property type="entry name" value="Chemokine_XCL1/XCL2"/>
</dbReference>
<dbReference type="PRINTS" id="PR01731">
    <property type="entry name" value="LYMPHOTACTIN"/>
</dbReference>
<dbReference type="AlphaFoldDB" id="A0A6J0T0T3"/>
<dbReference type="InterPro" id="IPR001811">
    <property type="entry name" value="Chemokine_IL8-like_dom"/>
</dbReference>